<evidence type="ECO:0000256" key="9">
    <source>
        <dbReference type="ARBA" id="ARBA00023136"/>
    </source>
</evidence>
<protein>
    <recommendedName>
        <fullName evidence="3">Type II secretion system protein J</fullName>
    </recommendedName>
</protein>
<reference evidence="10 11" key="1">
    <citation type="submission" date="2019-03" db="EMBL/GenBank/DDBJ databases">
        <title>Genomic Encyclopedia of Archaeal and Bacterial Type Strains, Phase II (KMG-II): from individual species to whole genera.</title>
        <authorList>
            <person name="Goeker M."/>
        </authorList>
    </citation>
    <scope>NUCLEOTIDE SEQUENCE [LARGE SCALE GENOMIC DNA]</scope>
    <source>
        <strain evidence="10 11">DSM 15388</strain>
    </source>
</reference>
<dbReference type="InterPro" id="IPR051621">
    <property type="entry name" value="T2SS_protein_J"/>
</dbReference>
<evidence type="ECO:0000313" key="10">
    <source>
        <dbReference type="EMBL" id="TCS42538.1"/>
    </source>
</evidence>
<dbReference type="Proteomes" id="UP000295793">
    <property type="component" value="Unassembled WGS sequence"/>
</dbReference>
<keyword evidence="8" id="KW-1133">Transmembrane helix</keyword>
<evidence type="ECO:0000256" key="6">
    <source>
        <dbReference type="ARBA" id="ARBA00022519"/>
    </source>
</evidence>
<name>A0A4R3I9I6_9GAMM</name>
<keyword evidence="6" id="KW-0997">Cell inner membrane</keyword>
<proteinExistence type="inferred from homology"/>
<dbReference type="SUPFAM" id="SSF54523">
    <property type="entry name" value="Pili subunits"/>
    <property type="match status" value="1"/>
</dbReference>
<keyword evidence="11" id="KW-1185">Reference proteome</keyword>
<keyword evidence="5" id="KW-0488">Methylation</keyword>
<dbReference type="GO" id="GO:0015628">
    <property type="term" value="P:protein secretion by the type II secretion system"/>
    <property type="evidence" value="ECO:0007669"/>
    <property type="project" value="InterPro"/>
</dbReference>
<dbReference type="OrthoDB" id="9794345at2"/>
<comment type="subcellular location">
    <subcellularLocation>
        <location evidence="1">Cell inner membrane</location>
        <topology evidence="1">Single-pass membrane protein</topology>
    </subcellularLocation>
</comment>
<dbReference type="AlphaFoldDB" id="A0A4R3I9I6"/>
<dbReference type="Gene3D" id="3.10.610.10">
    <property type="entry name" value="GSPII I/J protein-like"/>
    <property type="match status" value="1"/>
</dbReference>
<comment type="similarity">
    <text evidence="2">Belongs to the GSP J family.</text>
</comment>
<dbReference type="NCBIfam" id="TIGR01711">
    <property type="entry name" value="gspJ"/>
    <property type="match status" value="1"/>
</dbReference>
<evidence type="ECO:0000313" key="11">
    <source>
        <dbReference type="Proteomes" id="UP000295793"/>
    </source>
</evidence>
<dbReference type="GO" id="GO:0005886">
    <property type="term" value="C:plasma membrane"/>
    <property type="evidence" value="ECO:0007669"/>
    <property type="project" value="UniProtKB-SubCell"/>
</dbReference>
<evidence type="ECO:0000256" key="2">
    <source>
        <dbReference type="ARBA" id="ARBA00011084"/>
    </source>
</evidence>
<dbReference type="PANTHER" id="PTHR39583:SF2">
    <property type="entry name" value="TYPE II SECRETION SYSTEM PROTEIN J"/>
    <property type="match status" value="1"/>
</dbReference>
<dbReference type="RefSeq" id="WP_132700453.1">
    <property type="nucleotide sequence ID" value="NZ_SLZR01000003.1"/>
</dbReference>
<evidence type="ECO:0000256" key="4">
    <source>
        <dbReference type="ARBA" id="ARBA00022475"/>
    </source>
</evidence>
<keyword evidence="9" id="KW-0472">Membrane</keyword>
<dbReference type="NCBIfam" id="TIGR02532">
    <property type="entry name" value="IV_pilin_GFxxxE"/>
    <property type="match status" value="1"/>
</dbReference>
<keyword evidence="4" id="KW-1003">Cell membrane</keyword>
<dbReference type="InterPro" id="IPR045584">
    <property type="entry name" value="Pilin-like"/>
</dbReference>
<gene>
    <name evidence="10" type="ORF">BCF53_103199</name>
</gene>
<dbReference type="GO" id="GO:0015627">
    <property type="term" value="C:type II protein secretion system complex"/>
    <property type="evidence" value="ECO:0007669"/>
    <property type="project" value="InterPro"/>
</dbReference>
<comment type="caution">
    <text evidence="10">The sequence shown here is derived from an EMBL/GenBank/DDBJ whole genome shotgun (WGS) entry which is preliminary data.</text>
</comment>
<evidence type="ECO:0000256" key="8">
    <source>
        <dbReference type="ARBA" id="ARBA00022989"/>
    </source>
</evidence>
<dbReference type="InterPro" id="IPR012902">
    <property type="entry name" value="N_methyl_site"/>
</dbReference>
<dbReference type="EMBL" id="SLZR01000003">
    <property type="protein sequence ID" value="TCS42538.1"/>
    <property type="molecule type" value="Genomic_DNA"/>
</dbReference>
<sequence>MNRQLGLTLIELLVALALGAIIAIGTFRLFHTSVTTRDTLALQTEELTRLSRAFKVIEQDFSQFVPNRPVKDAYGDYQEALAMDFDGLYLTRNGWSTSRIMSYERSSLQRVRYSLEENGSDLCPWLEIDGDENPNDCLVRSYRAHLDDNGDSVWHSQILLRPVSALEWRFYVYNKTAKSNDYETEPPARNIETEEFDSIARAVELNITAGEIQNQHLRLFAIPTEAYSSDEGDS</sequence>
<evidence type="ECO:0000256" key="1">
    <source>
        <dbReference type="ARBA" id="ARBA00004377"/>
    </source>
</evidence>
<dbReference type="Pfam" id="PF11612">
    <property type="entry name" value="T2SSJ"/>
    <property type="match status" value="1"/>
</dbReference>
<dbReference type="InterPro" id="IPR010055">
    <property type="entry name" value="T2SS_protein-GspJ"/>
</dbReference>
<evidence type="ECO:0000256" key="7">
    <source>
        <dbReference type="ARBA" id="ARBA00022692"/>
    </source>
</evidence>
<organism evidence="10 11">
    <name type="scientific">Reinekea marinisedimentorum</name>
    <dbReference type="NCBI Taxonomy" id="230495"/>
    <lineage>
        <taxon>Bacteria</taxon>
        <taxon>Pseudomonadati</taxon>
        <taxon>Pseudomonadota</taxon>
        <taxon>Gammaproteobacteria</taxon>
        <taxon>Oceanospirillales</taxon>
        <taxon>Saccharospirillaceae</taxon>
        <taxon>Reinekea</taxon>
    </lineage>
</organism>
<dbReference type="PANTHER" id="PTHR39583">
    <property type="entry name" value="TYPE II SECRETION SYSTEM PROTEIN J-RELATED"/>
    <property type="match status" value="1"/>
</dbReference>
<evidence type="ECO:0000256" key="5">
    <source>
        <dbReference type="ARBA" id="ARBA00022481"/>
    </source>
</evidence>
<dbReference type="Pfam" id="PF07963">
    <property type="entry name" value="N_methyl"/>
    <property type="match status" value="1"/>
</dbReference>
<evidence type="ECO:0000256" key="3">
    <source>
        <dbReference type="ARBA" id="ARBA00021539"/>
    </source>
</evidence>
<accession>A0A4R3I9I6</accession>
<keyword evidence="7" id="KW-0812">Transmembrane</keyword>